<keyword evidence="11" id="KW-1185">Reference proteome</keyword>
<evidence type="ECO:0000256" key="2">
    <source>
        <dbReference type="ARBA" id="ARBA00022475"/>
    </source>
</evidence>
<evidence type="ECO:0000256" key="6">
    <source>
        <dbReference type="ARBA" id="ARBA00043993"/>
    </source>
</evidence>
<feature type="domain" description="Integral membrane bound transporter" evidence="9">
    <location>
        <begin position="329"/>
        <end position="451"/>
    </location>
</feature>
<feature type="transmembrane region" description="Helical" evidence="8">
    <location>
        <begin position="121"/>
        <end position="143"/>
    </location>
</feature>
<feature type="transmembrane region" description="Helical" evidence="8">
    <location>
        <begin position="205"/>
        <end position="226"/>
    </location>
</feature>
<name>A0ABX1RE04_9PSEU</name>
<keyword evidence="2" id="KW-1003">Cell membrane</keyword>
<evidence type="ECO:0000256" key="7">
    <source>
        <dbReference type="SAM" id="MobiDB-lite"/>
    </source>
</evidence>
<feature type="transmembrane region" description="Helical" evidence="8">
    <location>
        <begin position="372"/>
        <end position="397"/>
    </location>
</feature>
<feature type="transmembrane region" description="Helical" evidence="8">
    <location>
        <begin position="439"/>
        <end position="457"/>
    </location>
</feature>
<evidence type="ECO:0000256" key="8">
    <source>
        <dbReference type="SAM" id="Phobius"/>
    </source>
</evidence>
<evidence type="ECO:0000259" key="9">
    <source>
        <dbReference type="Pfam" id="PF13515"/>
    </source>
</evidence>
<feature type="transmembrane region" description="Helical" evidence="8">
    <location>
        <begin position="409"/>
        <end position="427"/>
    </location>
</feature>
<dbReference type="InterPro" id="IPR049453">
    <property type="entry name" value="Memb_transporter_dom"/>
</dbReference>
<dbReference type="Proteomes" id="UP001296706">
    <property type="component" value="Unassembled WGS sequence"/>
</dbReference>
<evidence type="ECO:0000256" key="4">
    <source>
        <dbReference type="ARBA" id="ARBA00022989"/>
    </source>
</evidence>
<dbReference type="Pfam" id="PF13515">
    <property type="entry name" value="FUSC_2"/>
    <property type="match status" value="1"/>
</dbReference>
<gene>
    <name evidence="10" type="ORF">HF577_12320</name>
</gene>
<feature type="region of interest" description="Disordered" evidence="7">
    <location>
        <begin position="578"/>
        <end position="597"/>
    </location>
</feature>
<keyword evidence="3 8" id="KW-0812">Transmembrane</keyword>
<comment type="similarity">
    <text evidence="6">Belongs to the YccS/YhfK family.</text>
</comment>
<dbReference type="PANTHER" id="PTHR30509">
    <property type="entry name" value="P-HYDROXYBENZOIC ACID EFFLUX PUMP SUBUNIT-RELATED"/>
    <property type="match status" value="1"/>
</dbReference>
<feature type="transmembrane region" description="Helical" evidence="8">
    <location>
        <begin position="77"/>
        <end position="100"/>
    </location>
</feature>
<sequence>MPWNDVIRSGLTVPVPLGIGIALDSPTLGLFGSLGALLGVLAERSGTSGQRLARISGALAVGTVAMVLGRYTYGIGVVPLLVVLGFALVSGVLCAVHPLLSFAGMQLLVQMSIAGGLHTDVALGQVVLVYVGGGVWAIAGAWMQSSLEHTDGQYRAGVVDVVRRSAQMLRAAGEERPAGAEAALEAAYDLVLAARPRSAWRRREVNAVIALLAEMPALVASVVALATSRDHRRAAGELAGSLDGLAEAIARHDHDWRVSVADPGAGDAETALRTAVLDSVAAVARAIRVGETGPEVARPALRVHDPVAVVLRRATTWSFTLRLMLCMGVAEILRQIDPLGHGYWILLTAALTLKPDFQPVLPRVLQRGLGTVVGGVLGVAVLMVPVGYAVLPVIAVLSAGIPYTVRRNYGMFSTLVTPIVLLLLDFGGPAGLGIVVQRLVNTVLGCAVVLVLGYLAWPGTWRPQTPARLAACADGLARFLRLGFREPQDAAQIEVARRTMYQLVEQLRTSLRFSQFEPGPIRRSVAGWSQLIGDLEDAADTATRLVVLRRYPAPGSTLVVEPAAAEFEELARRLRDHAQPDDFRHPPVRLDRSSCDE</sequence>
<dbReference type="RefSeq" id="WP_169395937.1">
    <property type="nucleotide sequence ID" value="NZ_BAAAJH010000003.1"/>
</dbReference>
<evidence type="ECO:0000256" key="5">
    <source>
        <dbReference type="ARBA" id="ARBA00023136"/>
    </source>
</evidence>
<comment type="subcellular location">
    <subcellularLocation>
        <location evidence="1">Cell membrane</location>
        <topology evidence="1">Multi-pass membrane protein</topology>
    </subcellularLocation>
</comment>
<organism evidence="10 11">
    <name type="scientific">Pseudonocardia xinjiangensis</name>
    <dbReference type="NCBI Taxonomy" id="75289"/>
    <lineage>
        <taxon>Bacteria</taxon>
        <taxon>Bacillati</taxon>
        <taxon>Actinomycetota</taxon>
        <taxon>Actinomycetes</taxon>
        <taxon>Pseudonocardiales</taxon>
        <taxon>Pseudonocardiaceae</taxon>
        <taxon>Pseudonocardia</taxon>
    </lineage>
</organism>
<evidence type="ECO:0000256" key="1">
    <source>
        <dbReference type="ARBA" id="ARBA00004651"/>
    </source>
</evidence>
<keyword evidence="4 8" id="KW-1133">Transmembrane helix</keyword>
<dbReference type="PANTHER" id="PTHR30509:SF9">
    <property type="entry name" value="MULTIDRUG RESISTANCE PROTEIN MDTO"/>
    <property type="match status" value="1"/>
</dbReference>
<evidence type="ECO:0000313" key="10">
    <source>
        <dbReference type="EMBL" id="NMH77864.1"/>
    </source>
</evidence>
<feature type="transmembrane region" description="Helical" evidence="8">
    <location>
        <begin position="20"/>
        <end position="40"/>
    </location>
</feature>
<proteinExistence type="inferred from homology"/>
<dbReference type="EMBL" id="JAAXKY010000031">
    <property type="protein sequence ID" value="NMH77864.1"/>
    <property type="molecule type" value="Genomic_DNA"/>
</dbReference>
<accession>A0ABX1RE04</accession>
<evidence type="ECO:0000256" key="3">
    <source>
        <dbReference type="ARBA" id="ARBA00022692"/>
    </source>
</evidence>
<feature type="transmembrane region" description="Helical" evidence="8">
    <location>
        <begin position="52"/>
        <end position="71"/>
    </location>
</feature>
<protein>
    <recommendedName>
        <fullName evidence="9">Integral membrane bound transporter domain-containing protein</fullName>
    </recommendedName>
</protein>
<reference evidence="10 11" key="1">
    <citation type="submission" date="2020-04" db="EMBL/GenBank/DDBJ databases">
        <authorList>
            <person name="Klaysubun C."/>
            <person name="Duangmal K."/>
            <person name="Lipun K."/>
        </authorList>
    </citation>
    <scope>NUCLEOTIDE SEQUENCE [LARGE SCALE GENOMIC DNA]</scope>
    <source>
        <strain evidence="10 11">JCM 11839</strain>
    </source>
</reference>
<comment type="caution">
    <text evidence="10">The sequence shown here is derived from an EMBL/GenBank/DDBJ whole genome shotgun (WGS) entry which is preliminary data.</text>
</comment>
<evidence type="ECO:0000313" key="11">
    <source>
        <dbReference type="Proteomes" id="UP001296706"/>
    </source>
</evidence>
<keyword evidence="5 8" id="KW-0472">Membrane</keyword>